<dbReference type="InterPro" id="IPR025827">
    <property type="entry name" value="Zn_ribbon_recom_dom"/>
</dbReference>
<keyword evidence="1" id="KW-0175">Coiled coil</keyword>
<dbReference type="InterPro" id="IPR050639">
    <property type="entry name" value="SSR_resolvase"/>
</dbReference>
<dbReference type="AlphaFoldDB" id="A0AB33HY36"/>
<reference evidence="3 4" key="1">
    <citation type="journal article" date="2017" name="Sci. Rep.">
        <title>Isolation and genomic characterization of a Dehalococcoides strain suggests genomic rearrangement during culture.</title>
        <authorList>
            <person name="Yohda M."/>
            <person name="Ikegami K."/>
            <person name="Aita Y."/>
            <person name="Kitajima M."/>
            <person name="Takechi A."/>
            <person name="Iwamoto M."/>
            <person name="Fukuda T."/>
            <person name="Tamura N."/>
            <person name="Shibasaki J."/>
            <person name="Koike S."/>
            <person name="Komatsu D."/>
            <person name="Miyagi S."/>
            <person name="Nishimura M."/>
            <person name="Uchino Y."/>
            <person name="Shiroma A."/>
            <person name="Shimoji M."/>
            <person name="Tamotsu H."/>
            <person name="Ashimine N."/>
            <person name="Shinzato M."/>
            <person name="Ohki S."/>
            <person name="Nakano K."/>
            <person name="Teruya K."/>
            <person name="Satou K."/>
            <person name="Hirano T."/>
            <person name="Yagi O."/>
        </authorList>
    </citation>
    <scope>NUCLEOTIDE SEQUENCE [LARGE SCALE GENOMIC DNA]</scope>
    <source>
        <strain evidence="3 4">UCH-ATV1</strain>
    </source>
</reference>
<dbReference type="CDD" id="cd00338">
    <property type="entry name" value="Ser_Recombinase"/>
    <property type="match status" value="1"/>
</dbReference>
<evidence type="ECO:0000259" key="2">
    <source>
        <dbReference type="SMART" id="SM00857"/>
    </source>
</evidence>
<dbReference type="Pfam" id="PF13408">
    <property type="entry name" value="Zn_ribbon_recom"/>
    <property type="match status" value="1"/>
</dbReference>
<dbReference type="EMBL" id="AP017649">
    <property type="protein sequence ID" value="BAZ97297.1"/>
    <property type="molecule type" value="Genomic_DNA"/>
</dbReference>
<dbReference type="GO" id="GO:0000150">
    <property type="term" value="F:DNA strand exchange activity"/>
    <property type="evidence" value="ECO:0007669"/>
    <property type="project" value="InterPro"/>
</dbReference>
<protein>
    <submittedName>
        <fullName evidence="3">Site-specific recombinase</fullName>
    </submittedName>
</protein>
<dbReference type="PANTHER" id="PTHR30461">
    <property type="entry name" value="DNA-INVERTASE FROM LAMBDOID PROPHAGE"/>
    <property type="match status" value="1"/>
</dbReference>
<gene>
    <name evidence="3" type="ORF">DEHALATV1_0669</name>
</gene>
<dbReference type="Pfam" id="PF00239">
    <property type="entry name" value="Resolvase"/>
    <property type="match status" value="1"/>
</dbReference>
<dbReference type="SUPFAM" id="SSF53041">
    <property type="entry name" value="Resolvase-like"/>
    <property type="match status" value="1"/>
</dbReference>
<proteinExistence type="predicted"/>
<evidence type="ECO:0000313" key="4">
    <source>
        <dbReference type="Proteomes" id="UP000218257"/>
    </source>
</evidence>
<accession>A0AB33HY36</accession>
<dbReference type="InterPro" id="IPR036162">
    <property type="entry name" value="Resolvase-like_N_sf"/>
</dbReference>
<dbReference type="InterPro" id="IPR006119">
    <property type="entry name" value="Resolv_N"/>
</dbReference>
<dbReference type="InterPro" id="IPR038109">
    <property type="entry name" value="DNA_bind_recomb_sf"/>
</dbReference>
<sequence>MKEKALTTERFDSLVDMAAKEARYEEGFGVKGCDLTNSCWWAAYTRQSWEEQANNNRLPEYLLTCAKEAKKLGVVVPLEYILYDTVTGEHLERPDMIRLRKLLTKRLISGVIFPALDRLSREPLHQQIFELEATHYEIQIHYADVPNGNDPNSQFTRTILAHAAKLVKLANRRNNRGGNIGRVVSGNVPAGKPSYGYIYRAEYQALEHGRRKLIRAWWEINALEADGTYKIGSEAWVVKEIFRWIGLEGRSTFWVAEELNRMRIKPRYAEKWSPALVGFICKNRAYTGKHAYNKACYVTNPNRPLTDITAEIKRTLRKAKPEDDWAHFEVPLLVSEELWQRANDNIHERGKGRGKAGKSIPALFRARVFCPKCGHIMRLHRDSTCSWLTYYVCRTQGCSMKFIRVSHLDDIGWENVAAILQDHSFIDAKAENTSRDDGGIQKRIRLELFQKREAERKIARIQDDLLSDEPVITRQEAVAKIGELRKVVEKTDTEIARLQGIVQTAKQAEEKIEALKKALEDSRDINLNTATFQQKAEWIARLGVKVYPAKDLTNYHIKCGIKITEPQKVSCYKTSIASPKL</sequence>
<dbReference type="SMART" id="SM00857">
    <property type="entry name" value="Resolvase"/>
    <property type="match status" value="1"/>
</dbReference>
<dbReference type="InterPro" id="IPR011109">
    <property type="entry name" value="DNA_bind_recombinase_dom"/>
</dbReference>
<dbReference type="RefSeq" id="WP_096476655.1">
    <property type="nucleotide sequence ID" value="NZ_AP017649.1"/>
</dbReference>
<feature type="coiled-coil region" evidence="1">
    <location>
        <begin position="498"/>
        <end position="525"/>
    </location>
</feature>
<dbReference type="Gene3D" id="3.90.1750.20">
    <property type="entry name" value="Putative Large Serine Recombinase, Chain B, Domain 2"/>
    <property type="match status" value="1"/>
</dbReference>
<name>A0AB33HY36_9CHLR</name>
<dbReference type="GO" id="GO:0003677">
    <property type="term" value="F:DNA binding"/>
    <property type="evidence" value="ECO:0007669"/>
    <property type="project" value="InterPro"/>
</dbReference>
<organism evidence="3 4">
    <name type="scientific">Dehalococcoides mccartyi</name>
    <dbReference type="NCBI Taxonomy" id="61435"/>
    <lineage>
        <taxon>Bacteria</taxon>
        <taxon>Bacillati</taxon>
        <taxon>Chloroflexota</taxon>
        <taxon>Dehalococcoidia</taxon>
        <taxon>Dehalococcoidales</taxon>
        <taxon>Dehalococcoidaceae</taxon>
        <taxon>Dehalococcoides</taxon>
    </lineage>
</organism>
<dbReference type="Gene3D" id="3.40.50.1390">
    <property type="entry name" value="Resolvase, N-terminal catalytic domain"/>
    <property type="match status" value="1"/>
</dbReference>
<dbReference type="Proteomes" id="UP000218257">
    <property type="component" value="Chromosome"/>
</dbReference>
<evidence type="ECO:0000313" key="3">
    <source>
        <dbReference type="EMBL" id="BAZ97297.1"/>
    </source>
</evidence>
<dbReference type="PANTHER" id="PTHR30461:SF23">
    <property type="entry name" value="DNA RECOMBINASE-RELATED"/>
    <property type="match status" value="1"/>
</dbReference>
<feature type="domain" description="Resolvase/invertase-type recombinase catalytic" evidence="2">
    <location>
        <begin position="41"/>
        <end position="188"/>
    </location>
</feature>
<dbReference type="Pfam" id="PF07508">
    <property type="entry name" value="Recombinase"/>
    <property type="match status" value="1"/>
</dbReference>
<evidence type="ECO:0000256" key="1">
    <source>
        <dbReference type="SAM" id="Coils"/>
    </source>
</evidence>